<evidence type="ECO:0000313" key="5">
    <source>
        <dbReference type="Proteomes" id="UP000078284"/>
    </source>
</evidence>
<dbReference type="ExpressionAtlas" id="A0A178VK38">
    <property type="expression patterns" value="baseline and differential"/>
</dbReference>
<accession>A0A178VK38</accession>
<evidence type="ECO:0000259" key="3">
    <source>
        <dbReference type="PROSITE" id="PS50102"/>
    </source>
</evidence>
<organism evidence="4 5">
    <name type="scientific">Arabidopsis thaliana</name>
    <name type="common">Mouse-ear cress</name>
    <dbReference type="NCBI Taxonomy" id="3702"/>
    <lineage>
        <taxon>Eukaryota</taxon>
        <taxon>Viridiplantae</taxon>
        <taxon>Streptophyta</taxon>
        <taxon>Embryophyta</taxon>
        <taxon>Tracheophyta</taxon>
        <taxon>Spermatophyta</taxon>
        <taxon>Magnoliopsida</taxon>
        <taxon>eudicotyledons</taxon>
        <taxon>Gunneridae</taxon>
        <taxon>Pentapetalae</taxon>
        <taxon>rosids</taxon>
        <taxon>malvids</taxon>
        <taxon>Brassicales</taxon>
        <taxon>Brassicaceae</taxon>
        <taxon>Camelineae</taxon>
        <taxon>Arabidopsis</taxon>
    </lineage>
</organism>
<dbReference type="Gene3D" id="3.30.70.330">
    <property type="match status" value="1"/>
</dbReference>
<keyword evidence="1" id="KW-0694">RNA-binding</keyword>
<dbReference type="FunFam" id="3.30.70.330:FF:001459">
    <property type="match status" value="1"/>
</dbReference>
<dbReference type="GO" id="GO:0003723">
    <property type="term" value="F:RNA binding"/>
    <property type="evidence" value="ECO:0007669"/>
    <property type="project" value="UniProtKB-UniRule"/>
</dbReference>
<dbReference type="InterPro" id="IPR012677">
    <property type="entry name" value="Nucleotide-bd_a/b_plait_sf"/>
</dbReference>
<dbReference type="InterPro" id="IPR035979">
    <property type="entry name" value="RBD_domain_sf"/>
</dbReference>
<dbReference type="EMBL" id="LUHQ01000003">
    <property type="protein sequence ID" value="OAP06800.1"/>
    <property type="molecule type" value="Genomic_DNA"/>
</dbReference>
<reference evidence="5" key="1">
    <citation type="journal article" date="2016" name="Proc. Natl. Acad. Sci. U.S.A.">
        <title>Chromosome-level assembly of Arabidopsis thaliana Ler reveals the extent of translocation and inversion polymorphisms.</title>
        <authorList>
            <person name="Zapata L."/>
            <person name="Ding J."/>
            <person name="Willing E.M."/>
            <person name="Hartwig B."/>
            <person name="Bezdan D."/>
            <person name="Jiao W.B."/>
            <person name="Patel V."/>
            <person name="Velikkakam James G."/>
            <person name="Koornneef M."/>
            <person name="Ossowski S."/>
            <person name="Schneeberger K."/>
        </authorList>
    </citation>
    <scope>NUCLEOTIDE SEQUENCE [LARGE SCALE GENOMIC DNA]</scope>
    <source>
        <strain evidence="5">cv. Landsberg erecta</strain>
    </source>
</reference>
<evidence type="ECO:0000313" key="4">
    <source>
        <dbReference type="EMBL" id="OAP06800.1"/>
    </source>
</evidence>
<dbReference type="Proteomes" id="UP000078284">
    <property type="component" value="Chromosome 3"/>
</dbReference>
<dbReference type="InterPro" id="IPR000504">
    <property type="entry name" value="RRM_dom"/>
</dbReference>
<dbReference type="PROSITE" id="PS50102">
    <property type="entry name" value="RRM"/>
    <property type="match status" value="1"/>
</dbReference>
<dbReference type="PANTHER" id="PTHR47073">
    <property type="entry name" value="PROTEIN ANTI-SILENCING 1"/>
    <property type="match status" value="1"/>
</dbReference>
<feature type="region of interest" description="Disordered" evidence="2">
    <location>
        <begin position="234"/>
        <end position="287"/>
    </location>
</feature>
<evidence type="ECO:0000256" key="2">
    <source>
        <dbReference type="SAM" id="MobiDB-lite"/>
    </source>
</evidence>
<proteinExistence type="predicted"/>
<gene>
    <name evidence="4" type="ordered locus">AXX17_At3g16380</name>
</gene>
<feature type="domain" description="RRM" evidence="3">
    <location>
        <begin position="297"/>
        <end position="376"/>
    </location>
</feature>
<dbReference type="PANTHER" id="PTHR47073:SF10">
    <property type="entry name" value="NUCLEIC ACID BINDING PROTEIN"/>
    <property type="match status" value="1"/>
</dbReference>
<dbReference type="AlphaFoldDB" id="A0A178VK38"/>
<comment type="caution">
    <text evidence="4">The sequence shown here is derived from an EMBL/GenBank/DDBJ whole genome shotgun (WGS) entry which is preliminary data.</text>
</comment>
<protein>
    <recommendedName>
        <fullName evidence="3">RRM domain-containing protein</fullName>
    </recommendedName>
</protein>
<evidence type="ECO:0000256" key="1">
    <source>
        <dbReference type="PROSITE-ProRule" id="PRU00176"/>
    </source>
</evidence>
<name>A0A178VK38_ARATH</name>
<dbReference type="SUPFAM" id="SSF54928">
    <property type="entry name" value="RNA-binding domain, RBD"/>
    <property type="match status" value="1"/>
</dbReference>
<sequence>MLQSNSAGGEDNPDFKWGAKRGVGRKDNKVRFYESFTLEGIEYRLFDCAYFYVHGQSETSIGKLVTFTRHQQETIMGKCNVVCTSDDRRNPRPGTKELRRAKYIFSRTFDTRLRIISEDFADAIAGIGVDKLFNMRRDKQPVKRLNSSAAAITRASPVKSFRPDLGSTKLGKHDNRDAKLMSRTSSLKKVTFLEDRADHVHVKRNPPVNTETTTRGQIPILKTRAFGELYASGSSVNAKPSKKRKLILNTPETDDSDDQGPQSGEKKLIKNPPLVEKAPSQNIPFEDELKPAIEKGRVLLIENLEPSYTSLEVEFLFRQAFKEGVDAKMIPSSPMSSPHSGRALVIFGTTKAADSAMSRLNEDCLMLSGQRALTDL</sequence>